<dbReference type="OrthoDB" id="9937757at2"/>
<dbReference type="STRING" id="478744.SAMN05444359_12641"/>
<dbReference type="EMBL" id="FOFB01000026">
    <property type="protein sequence ID" value="SER16534.1"/>
    <property type="molecule type" value="Genomic_DNA"/>
</dbReference>
<evidence type="ECO:0000313" key="2">
    <source>
        <dbReference type="Proteomes" id="UP000199021"/>
    </source>
</evidence>
<proteinExistence type="predicted"/>
<evidence type="ECO:0000313" key="1">
    <source>
        <dbReference type="EMBL" id="SER16534.1"/>
    </source>
</evidence>
<dbReference type="InParanoid" id="A0A1H9LYQ0"/>
<dbReference type="Proteomes" id="UP000199021">
    <property type="component" value="Unassembled WGS sequence"/>
</dbReference>
<sequence length="114" mass="13230">MKPVPATPHNIRLELSYKVSFTAHEMWFFNHFIPGVMVSEAHKANRLLELCNVQELFRRKQDKFRDGQACKLKMTTAELLALKRLLLNTEVPTAWKHESETILAKLDQLTVGIR</sequence>
<name>A0A1H9LYQ0_9BACT</name>
<reference evidence="2" key="1">
    <citation type="submission" date="2016-10" db="EMBL/GenBank/DDBJ databases">
        <authorList>
            <person name="Varghese N."/>
            <person name="Submissions S."/>
        </authorList>
    </citation>
    <scope>NUCLEOTIDE SEQUENCE [LARGE SCALE GENOMIC DNA]</scope>
    <source>
        <strain evidence="2">DSM 24740</strain>
    </source>
</reference>
<accession>A0A1H9LYQ0</accession>
<gene>
    <name evidence="1" type="ORF">SAMN05444359_12641</name>
</gene>
<protein>
    <submittedName>
        <fullName evidence="1">Uncharacterized protein</fullName>
    </submittedName>
</protein>
<keyword evidence="2" id="KW-1185">Reference proteome</keyword>
<organism evidence="1 2">
    <name type="scientific">Neolewinella agarilytica</name>
    <dbReference type="NCBI Taxonomy" id="478744"/>
    <lineage>
        <taxon>Bacteria</taxon>
        <taxon>Pseudomonadati</taxon>
        <taxon>Bacteroidota</taxon>
        <taxon>Saprospiria</taxon>
        <taxon>Saprospirales</taxon>
        <taxon>Lewinellaceae</taxon>
        <taxon>Neolewinella</taxon>
    </lineage>
</organism>
<dbReference type="AlphaFoldDB" id="A0A1H9LYQ0"/>